<gene>
    <name evidence="5" type="ORF">CL176_01510</name>
</gene>
<keyword evidence="3" id="KW-0472">Membrane</keyword>
<keyword evidence="2" id="KW-0378">Hydrolase</keyword>
<protein>
    <submittedName>
        <fullName evidence="5">Mannosyl-glycoprotein endo-beta-N-acetylglucosamidase</fullName>
    </submittedName>
</protein>
<sequence length="227" mass="25737">MARKKTKKRKTTPALVKRWRKFKPILLQRIGCLSLFVVALLVLLGLVAFRFIQISQENYHIQQEEAALYAQREAFVTSLVPEAQRLQRQYGVLASVSIGQAALESNYGQSGLAQDYHNLYGVKTEATDPAGVDLATMEYVDGEWIEIVDRFKVYDNNEASMRAHAELLYYGTSWDADYYASVIAGDDYQSQAQALQEAGYATDPTYADKVIEVIEAWELMQYDQPVE</sequence>
<reference evidence="5 6" key="1">
    <citation type="submission" date="2017-09" db="EMBL/GenBank/DDBJ databases">
        <title>Complete genome sequence of Oxytococcus suis strain ZY16052.</title>
        <authorList>
            <person name="Li F."/>
        </authorList>
    </citation>
    <scope>NUCLEOTIDE SEQUENCE [LARGE SCALE GENOMIC DNA]</scope>
    <source>
        <strain evidence="5 6">ZY16052</strain>
    </source>
</reference>
<evidence type="ECO:0000256" key="2">
    <source>
        <dbReference type="ARBA" id="ARBA00022801"/>
    </source>
</evidence>
<dbReference type="KEGG" id="abae:CL176_01510"/>
<proteinExistence type="inferred from homology"/>
<dbReference type="Proteomes" id="UP000263232">
    <property type="component" value="Chromosome"/>
</dbReference>
<dbReference type="Pfam" id="PF01832">
    <property type="entry name" value="Glucosaminidase"/>
    <property type="match status" value="1"/>
</dbReference>
<feature type="transmembrane region" description="Helical" evidence="3">
    <location>
        <begin position="30"/>
        <end position="52"/>
    </location>
</feature>
<dbReference type="PANTHER" id="PTHR33308:SF9">
    <property type="entry name" value="PEPTIDOGLYCAN HYDROLASE FLGJ"/>
    <property type="match status" value="1"/>
</dbReference>
<evidence type="ECO:0000313" key="5">
    <source>
        <dbReference type="EMBL" id="AXY24798.1"/>
    </source>
</evidence>
<evidence type="ECO:0000256" key="3">
    <source>
        <dbReference type="SAM" id="Phobius"/>
    </source>
</evidence>
<dbReference type="Gene3D" id="4.10.80.30">
    <property type="entry name" value="DNA polymerase, domain 6"/>
    <property type="match status" value="1"/>
</dbReference>
<dbReference type="GO" id="GO:0004040">
    <property type="term" value="F:amidase activity"/>
    <property type="evidence" value="ECO:0007669"/>
    <property type="project" value="InterPro"/>
</dbReference>
<dbReference type="OrthoDB" id="977752at2"/>
<dbReference type="EMBL" id="CP023434">
    <property type="protein sequence ID" value="AXY24798.1"/>
    <property type="molecule type" value="Genomic_DNA"/>
</dbReference>
<organism evidence="5 6">
    <name type="scientific">Suicoccus acidiformans</name>
    <dbReference type="NCBI Taxonomy" id="2036206"/>
    <lineage>
        <taxon>Bacteria</taxon>
        <taxon>Bacillati</taxon>
        <taxon>Bacillota</taxon>
        <taxon>Bacilli</taxon>
        <taxon>Lactobacillales</taxon>
        <taxon>Aerococcaceae</taxon>
        <taxon>Suicoccus</taxon>
    </lineage>
</organism>
<evidence type="ECO:0000313" key="6">
    <source>
        <dbReference type="Proteomes" id="UP000263232"/>
    </source>
</evidence>
<comment type="similarity">
    <text evidence="1">Belongs to the glycosyl hydrolase 73 family.</text>
</comment>
<evidence type="ECO:0000259" key="4">
    <source>
        <dbReference type="SMART" id="SM00047"/>
    </source>
</evidence>
<keyword evidence="3" id="KW-0812">Transmembrane</keyword>
<dbReference type="InterPro" id="IPR002901">
    <property type="entry name" value="MGlyc_endo_b_GlcNAc-like_dom"/>
</dbReference>
<dbReference type="SMART" id="SM00047">
    <property type="entry name" value="LYZ2"/>
    <property type="match status" value="1"/>
</dbReference>
<keyword evidence="6" id="KW-1185">Reference proteome</keyword>
<dbReference type="AlphaFoldDB" id="A0A347WI91"/>
<evidence type="ECO:0000256" key="1">
    <source>
        <dbReference type="ARBA" id="ARBA00010266"/>
    </source>
</evidence>
<dbReference type="PRINTS" id="PR01002">
    <property type="entry name" value="FLGFLGJ"/>
</dbReference>
<feature type="domain" description="Mannosyl-glycoprotein endo-beta-N-acetylglucosamidase-like" evidence="4">
    <location>
        <begin position="60"/>
        <end position="223"/>
    </location>
</feature>
<accession>A0A347WI91</accession>
<dbReference type="PANTHER" id="PTHR33308">
    <property type="entry name" value="PEPTIDOGLYCAN HYDROLASE FLGJ"/>
    <property type="match status" value="1"/>
</dbReference>
<dbReference type="Gene3D" id="1.10.530.10">
    <property type="match status" value="1"/>
</dbReference>
<keyword evidence="3" id="KW-1133">Transmembrane helix</keyword>
<dbReference type="InterPro" id="IPR051056">
    <property type="entry name" value="Glycosyl_Hydrolase_73"/>
</dbReference>
<name>A0A347WI91_9LACT</name>
<dbReference type="RefSeq" id="WP_118989722.1">
    <property type="nucleotide sequence ID" value="NZ_CP023434.1"/>
</dbReference>